<dbReference type="Proteomes" id="UP001269819">
    <property type="component" value="Unassembled WGS sequence"/>
</dbReference>
<evidence type="ECO:0008006" key="5">
    <source>
        <dbReference type="Google" id="ProtNLM"/>
    </source>
</evidence>
<keyword evidence="4" id="KW-1185">Reference proteome</keyword>
<feature type="chain" id="PRO_5046707873" description="YD repeat-containing protein" evidence="2">
    <location>
        <begin position="20"/>
        <end position="350"/>
    </location>
</feature>
<dbReference type="RefSeq" id="WP_316975272.1">
    <property type="nucleotide sequence ID" value="NZ_JAWIIJ010000022.1"/>
</dbReference>
<feature type="signal peptide" evidence="2">
    <location>
        <begin position="1"/>
        <end position="19"/>
    </location>
</feature>
<evidence type="ECO:0000313" key="3">
    <source>
        <dbReference type="EMBL" id="MDV2080941.1"/>
    </source>
</evidence>
<keyword evidence="2" id="KW-0732">Signal</keyword>
<comment type="caution">
    <text evidence="3">The sequence shown here is derived from an EMBL/GenBank/DDBJ whole genome shotgun (WGS) entry which is preliminary data.</text>
</comment>
<evidence type="ECO:0000313" key="4">
    <source>
        <dbReference type="Proteomes" id="UP001269819"/>
    </source>
</evidence>
<accession>A0ABU3W3E2</accession>
<proteinExistence type="predicted"/>
<reference evidence="3 4" key="1">
    <citation type="submission" date="2023-10" db="EMBL/GenBank/DDBJ databases">
        <title>Characteristics and mechanism of a salt-tolerant marine origin heterotrophic nitrifying- aerobic denitrifying bacteria Marinobacter xestospongiae HN1.</title>
        <authorList>
            <person name="Qi R."/>
        </authorList>
    </citation>
    <scope>NUCLEOTIDE SEQUENCE [LARGE SCALE GENOMIC DNA]</scope>
    <source>
        <strain evidence="3 4">HN1</strain>
    </source>
</reference>
<protein>
    <recommendedName>
        <fullName evidence="5">YD repeat-containing protein</fullName>
    </recommendedName>
</protein>
<dbReference type="PROSITE" id="PS51257">
    <property type="entry name" value="PROKAR_LIPOPROTEIN"/>
    <property type="match status" value="1"/>
</dbReference>
<evidence type="ECO:0000256" key="2">
    <source>
        <dbReference type="SAM" id="SignalP"/>
    </source>
</evidence>
<name>A0ABU3W3E2_9GAMM</name>
<evidence type="ECO:0000256" key="1">
    <source>
        <dbReference type="SAM" id="MobiDB-lite"/>
    </source>
</evidence>
<dbReference type="Gene3D" id="2.180.10.10">
    <property type="entry name" value="RHS repeat-associated core"/>
    <property type="match status" value="1"/>
</dbReference>
<feature type="region of interest" description="Disordered" evidence="1">
    <location>
        <begin position="22"/>
        <end position="55"/>
    </location>
</feature>
<gene>
    <name evidence="3" type="ORF">RYS15_19810</name>
</gene>
<dbReference type="EMBL" id="JAWIIJ010000022">
    <property type="protein sequence ID" value="MDV2080941.1"/>
    <property type="molecule type" value="Genomic_DNA"/>
</dbReference>
<organism evidence="3 4">
    <name type="scientific">Marinobacter xestospongiae</name>
    <dbReference type="NCBI Taxonomy" id="994319"/>
    <lineage>
        <taxon>Bacteria</taxon>
        <taxon>Pseudomonadati</taxon>
        <taxon>Pseudomonadota</taxon>
        <taxon>Gammaproteobacteria</taxon>
        <taxon>Pseudomonadales</taxon>
        <taxon>Marinobacteraceae</taxon>
        <taxon>Marinobacter</taxon>
    </lineage>
</organism>
<sequence length="350" mass="38519">MTSLSRWLWVVLAATLAVGCGGSGSSGGDDPPGDDTPGNGGGDDGGDPGDGEPGIASERIATVRYDLDNNGVFEGVRQFSYDTEGRLVREQYTYTDDGEQDADFVSFSLSSDDDANSVLEYSYGTDGRLESIRQTQDDGRYIDTTYDWNDDGWLNTSTQMIYSAAGALQFATQQHLEHDGSRLVKVEEYLPNEPDPESTITFFYDGSDPLPIASEDTRSKVRTDITWTGFGKPDAFARSGLNSDLTSSTDLIYDAQERLVERRFTSSINPSVNFYTWFFEYSGDQDRPSVQLIDMQSDGTIEARLEFETETAICQQVVAFLWGAESAEEPDELAPYVPGTGYVHISQCVE</sequence>